<reference evidence="2" key="1">
    <citation type="journal article" date="2017" name="Genome Biol.">
        <title>Comparative genomics reveals high biological diversity and specific adaptations in the industrially and medically important fungal genus Aspergillus.</title>
        <authorList>
            <person name="de Vries R.P."/>
            <person name="Riley R."/>
            <person name="Wiebenga A."/>
            <person name="Aguilar-Osorio G."/>
            <person name="Amillis S."/>
            <person name="Uchima C.A."/>
            <person name="Anderluh G."/>
            <person name="Asadollahi M."/>
            <person name="Askin M."/>
            <person name="Barry K."/>
            <person name="Battaglia E."/>
            <person name="Bayram O."/>
            <person name="Benocci T."/>
            <person name="Braus-Stromeyer S.A."/>
            <person name="Caldana C."/>
            <person name="Canovas D."/>
            <person name="Cerqueira G.C."/>
            <person name="Chen F."/>
            <person name="Chen W."/>
            <person name="Choi C."/>
            <person name="Clum A."/>
            <person name="Dos Santos R.A."/>
            <person name="Damasio A.R."/>
            <person name="Diallinas G."/>
            <person name="Emri T."/>
            <person name="Fekete E."/>
            <person name="Flipphi M."/>
            <person name="Freyberg S."/>
            <person name="Gallo A."/>
            <person name="Gournas C."/>
            <person name="Habgood R."/>
            <person name="Hainaut M."/>
            <person name="Harispe M.L."/>
            <person name="Henrissat B."/>
            <person name="Hilden K.S."/>
            <person name="Hope R."/>
            <person name="Hossain A."/>
            <person name="Karabika E."/>
            <person name="Karaffa L."/>
            <person name="Karanyi Z."/>
            <person name="Krasevec N."/>
            <person name="Kuo A."/>
            <person name="Kusch H."/>
            <person name="LaButti K."/>
            <person name="Lagendijk E.L."/>
            <person name="Lapidus A."/>
            <person name="Levasseur A."/>
            <person name="Lindquist E."/>
            <person name="Lipzen A."/>
            <person name="Logrieco A.F."/>
            <person name="MacCabe A."/>
            <person name="Maekelae M.R."/>
            <person name="Malavazi I."/>
            <person name="Melin P."/>
            <person name="Meyer V."/>
            <person name="Mielnichuk N."/>
            <person name="Miskei M."/>
            <person name="Molnar A.P."/>
            <person name="Mule G."/>
            <person name="Ngan C.Y."/>
            <person name="Orejas M."/>
            <person name="Orosz E."/>
            <person name="Ouedraogo J.P."/>
            <person name="Overkamp K.M."/>
            <person name="Park H.-S."/>
            <person name="Perrone G."/>
            <person name="Piumi F."/>
            <person name="Punt P.J."/>
            <person name="Ram A.F."/>
            <person name="Ramon A."/>
            <person name="Rauscher S."/>
            <person name="Record E."/>
            <person name="Riano-Pachon D.M."/>
            <person name="Robert V."/>
            <person name="Roehrig J."/>
            <person name="Ruller R."/>
            <person name="Salamov A."/>
            <person name="Salih N.S."/>
            <person name="Samson R.A."/>
            <person name="Sandor E."/>
            <person name="Sanguinetti M."/>
            <person name="Schuetze T."/>
            <person name="Sepcic K."/>
            <person name="Shelest E."/>
            <person name="Sherlock G."/>
            <person name="Sophianopoulou V."/>
            <person name="Squina F.M."/>
            <person name="Sun H."/>
            <person name="Susca A."/>
            <person name="Todd R.B."/>
            <person name="Tsang A."/>
            <person name="Unkles S.E."/>
            <person name="van de Wiele N."/>
            <person name="van Rossen-Uffink D."/>
            <person name="Oliveira J.V."/>
            <person name="Vesth T.C."/>
            <person name="Visser J."/>
            <person name="Yu J.-H."/>
            <person name="Zhou M."/>
            <person name="Andersen M.R."/>
            <person name="Archer D.B."/>
            <person name="Baker S.E."/>
            <person name="Benoit I."/>
            <person name="Brakhage A.A."/>
            <person name="Braus G.H."/>
            <person name="Fischer R."/>
            <person name="Frisvad J.C."/>
            <person name="Goldman G.H."/>
            <person name="Houbraken J."/>
            <person name="Oakley B."/>
            <person name="Pocsi I."/>
            <person name="Scazzocchio C."/>
            <person name="Seiboth B."/>
            <person name="vanKuyk P.A."/>
            <person name="Wortman J."/>
            <person name="Dyer P.S."/>
            <person name="Grigoriev I.V."/>
        </authorList>
    </citation>
    <scope>NUCLEOTIDE SEQUENCE [LARGE SCALE GENOMIC DNA]</scope>
    <source>
        <strain evidence="2">DTO 134E9</strain>
    </source>
</reference>
<evidence type="ECO:0000313" key="1">
    <source>
        <dbReference type="EMBL" id="OJJ30157.1"/>
    </source>
</evidence>
<organism evidence="1 2">
    <name type="scientific">Aspergillus wentii DTO 134E9</name>
    <dbReference type="NCBI Taxonomy" id="1073089"/>
    <lineage>
        <taxon>Eukaryota</taxon>
        <taxon>Fungi</taxon>
        <taxon>Dikarya</taxon>
        <taxon>Ascomycota</taxon>
        <taxon>Pezizomycotina</taxon>
        <taxon>Eurotiomycetes</taxon>
        <taxon>Eurotiomycetidae</taxon>
        <taxon>Eurotiales</taxon>
        <taxon>Aspergillaceae</taxon>
        <taxon>Aspergillus</taxon>
        <taxon>Aspergillus subgen. Cremei</taxon>
    </lineage>
</organism>
<dbReference type="RefSeq" id="XP_040683834.1">
    <property type="nucleotide sequence ID" value="XM_040833653.1"/>
</dbReference>
<keyword evidence="2" id="KW-1185">Reference proteome</keyword>
<gene>
    <name evidence="1" type="ORF">ASPWEDRAFT_32364</name>
</gene>
<sequence>MYVTNHAPLMRDYRPVRTHFNLHLHGRWYGSFNPPGSTDPQMEGRDFSVIRHARRERSTTGWDPIDAPVFPDKTFAHAYTIDLDADQLTRYERGREPPIDRFPLSAVHDEDDLQKPWAFNHQTVPVDIYNQKVEQPPVPETLRIRFNPPTWQHQLQYEIATDFIYQWREMIDDPSTWLYPSDGFKQLAIALLRIAAWELEVEPRTPGPDEACFESQLLSITRPHWDYPSQSVFWFHGVVIVFCLRLDRTEPVEEAIRQAQEFLGVDRQGTSHVILTSLRHVAFMKISQGSVSCSAVFPLITNTSAQKPSPGLRALVHVLSPFTWKKPLSLSGERWGFHLPLEIIEMILHHLGQRELALFRQASSIVDRCYYSMIPKPAPDFPGLHFPKHEFICPVCFEGSYDLDIVCCVSCLEWHPNCTWHEIASDEYRCILCKRNGSHPTLAPGRIQQRSSQPRAMPDSNITINGRHLKLCPLRKPLPEGVSYPVISMIEQPIQYKIQFSGVFSGVAYRFANIGPRSKYRHGRWANRI</sequence>
<dbReference type="VEuPathDB" id="FungiDB:ASPWEDRAFT_32364"/>
<dbReference type="EMBL" id="KV878217">
    <property type="protein sequence ID" value="OJJ30157.1"/>
    <property type="molecule type" value="Genomic_DNA"/>
</dbReference>
<accession>A0A1L9R5J3</accession>
<name>A0A1L9R5J3_ASPWE</name>
<protein>
    <submittedName>
        <fullName evidence="1">Uncharacterized protein</fullName>
    </submittedName>
</protein>
<dbReference type="AlphaFoldDB" id="A0A1L9R5J3"/>
<proteinExistence type="predicted"/>
<dbReference type="OrthoDB" id="1928087at2759"/>
<dbReference type="Proteomes" id="UP000184383">
    <property type="component" value="Unassembled WGS sequence"/>
</dbReference>
<evidence type="ECO:0000313" key="2">
    <source>
        <dbReference type="Proteomes" id="UP000184383"/>
    </source>
</evidence>
<dbReference type="GeneID" id="63749501"/>